<evidence type="ECO:0000313" key="5">
    <source>
        <dbReference type="Proteomes" id="UP000238322"/>
    </source>
</evidence>
<keyword evidence="1" id="KW-0677">Repeat</keyword>
<feature type="repeat" description="ANK" evidence="3">
    <location>
        <begin position="30"/>
        <end position="62"/>
    </location>
</feature>
<sequence>MVWAVILRRIEIVTELLEHGADVNALCTNNGQSLLTIAAKLGDMPMCVELIEHGADVSHVSYEGFYVLHGGVISRNHELVEYLIHSGSTYAPPFKWYTPLEYAVGLRDAYGNQEFADDCVEVIRVLAEHFPDEAEKLERKGEL</sequence>
<dbReference type="PROSITE" id="PS50088">
    <property type="entry name" value="ANK_REPEAT"/>
    <property type="match status" value="1"/>
</dbReference>
<evidence type="ECO:0000313" key="4">
    <source>
        <dbReference type="EMBL" id="PQO37520.1"/>
    </source>
</evidence>
<name>A0A2S8FZM8_9BACT</name>
<protein>
    <submittedName>
        <fullName evidence="4">Uncharacterized protein</fullName>
    </submittedName>
</protein>
<dbReference type="EMBL" id="PUHY01000005">
    <property type="protein sequence ID" value="PQO37520.1"/>
    <property type="molecule type" value="Genomic_DNA"/>
</dbReference>
<dbReference type="InterPro" id="IPR002110">
    <property type="entry name" value="Ankyrin_rpt"/>
</dbReference>
<evidence type="ECO:0000256" key="2">
    <source>
        <dbReference type="ARBA" id="ARBA00023043"/>
    </source>
</evidence>
<gene>
    <name evidence="4" type="ORF">C5Y83_06135</name>
</gene>
<dbReference type="Pfam" id="PF12796">
    <property type="entry name" value="Ank_2"/>
    <property type="match status" value="1"/>
</dbReference>
<dbReference type="AlphaFoldDB" id="A0A2S8FZM8"/>
<comment type="caution">
    <text evidence="4">The sequence shown here is derived from an EMBL/GenBank/DDBJ whole genome shotgun (WGS) entry which is preliminary data.</text>
</comment>
<dbReference type="PANTHER" id="PTHR24171:SF9">
    <property type="entry name" value="ANKYRIN REPEAT DOMAIN-CONTAINING PROTEIN 39"/>
    <property type="match status" value="1"/>
</dbReference>
<proteinExistence type="predicted"/>
<dbReference type="PANTHER" id="PTHR24171">
    <property type="entry name" value="ANKYRIN REPEAT DOMAIN-CONTAINING PROTEIN 39-RELATED"/>
    <property type="match status" value="1"/>
</dbReference>
<evidence type="ECO:0000256" key="1">
    <source>
        <dbReference type="ARBA" id="ARBA00022737"/>
    </source>
</evidence>
<dbReference type="InterPro" id="IPR036770">
    <property type="entry name" value="Ankyrin_rpt-contain_sf"/>
</dbReference>
<reference evidence="4 5" key="1">
    <citation type="submission" date="2018-02" db="EMBL/GenBank/DDBJ databases">
        <title>Comparative genomes isolates from brazilian mangrove.</title>
        <authorList>
            <person name="Araujo J.E."/>
            <person name="Taketani R.G."/>
            <person name="Silva M.C.P."/>
            <person name="Loureco M.V."/>
            <person name="Andreote F.D."/>
        </authorList>
    </citation>
    <scope>NUCLEOTIDE SEQUENCE [LARGE SCALE GENOMIC DNA]</scope>
    <source>
        <strain evidence="4 5">Hex-1 MGV</strain>
    </source>
</reference>
<evidence type="ECO:0000256" key="3">
    <source>
        <dbReference type="PROSITE-ProRule" id="PRU00023"/>
    </source>
</evidence>
<dbReference type="SMART" id="SM00248">
    <property type="entry name" value="ANK"/>
    <property type="match status" value="3"/>
</dbReference>
<keyword evidence="2 3" id="KW-0040">ANK repeat</keyword>
<dbReference type="PROSITE" id="PS50297">
    <property type="entry name" value="ANK_REP_REGION"/>
    <property type="match status" value="1"/>
</dbReference>
<accession>A0A2S8FZM8</accession>
<dbReference type="Gene3D" id="1.25.40.20">
    <property type="entry name" value="Ankyrin repeat-containing domain"/>
    <property type="match status" value="1"/>
</dbReference>
<dbReference type="Proteomes" id="UP000238322">
    <property type="component" value="Unassembled WGS sequence"/>
</dbReference>
<dbReference type="SUPFAM" id="SSF48403">
    <property type="entry name" value="Ankyrin repeat"/>
    <property type="match status" value="1"/>
</dbReference>
<organism evidence="4 5">
    <name type="scientific">Blastopirellula marina</name>
    <dbReference type="NCBI Taxonomy" id="124"/>
    <lineage>
        <taxon>Bacteria</taxon>
        <taxon>Pseudomonadati</taxon>
        <taxon>Planctomycetota</taxon>
        <taxon>Planctomycetia</taxon>
        <taxon>Pirellulales</taxon>
        <taxon>Pirellulaceae</taxon>
        <taxon>Blastopirellula</taxon>
    </lineage>
</organism>